<sequence length="126" mass="13658">MWSRKWSHTHLYSLNHSILLYNYFHLRKLCLFLLDMTPLLAQPQPSQLQSSAPAPATPAATGDTDLPRPSSSAAVTGVLCCVPTTLAVKGETFVDSQMDTDLPCTPPLPRSAYTGPIKTDKAEMGG</sequence>
<evidence type="ECO:0000313" key="2">
    <source>
        <dbReference type="EMBL" id="KAK6324990.1"/>
    </source>
</evidence>
<evidence type="ECO:0000313" key="3">
    <source>
        <dbReference type="Proteomes" id="UP001356427"/>
    </source>
</evidence>
<feature type="region of interest" description="Disordered" evidence="1">
    <location>
        <begin position="99"/>
        <end position="126"/>
    </location>
</feature>
<protein>
    <submittedName>
        <fullName evidence="2">Uncharacterized protein</fullName>
    </submittedName>
</protein>
<feature type="compositionally biased region" description="Low complexity" evidence="1">
    <location>
        <begin position="44"/>
        <end position="61"/>
    </location>
</feature>
<dbReference type="AlphaFoldDB" id="A0AAN8M503"/>
<evidence type="ECO:0000256" key="1">
    <source>
        <dbReference type="SAM" id="MobiDB-lite"/>
    </source>
</evidence>
<accession>A0AAN8M503</accession>
<gene>
    <name evidence="2" type="ORF">J4Q44_G00043320</name>
</gene>
<dbReference type="Proteomes" id="UP001356427">
    <property type="component" value="Unassembled WGS sequence"/>
</dbReference>
<name>A0AAN8M503_9TELE</name>
<organism evidence="2 3">
    <name type="scientific">Coregonus suidteri</name>
    <dbReference type="NCBI Taxonomy" id="861788"/>
    <lineage>
        <taxon>Eukaryota</taxon>
        <taxon>Metazoa</taxon>
        <taxon>Chordata</taxon>
        <taxon>Craniata</taxon>
        <taxon>Vertebrata</taxon>
        <taxon>Euteleostomi</taxon>
        <taxon>Actinopterygii</taxon>
        <taxon>Neopterygii</taxon>
        <taxon>Teleostei</taxon>
        <taxon>Protacanthopterygii</taxon>
        <taxon>Salmoniformes</taxon>
        <taxon>Salmonidae</taxon>
        <taxon>Coregoninae</taxon>
        <taxon>Coregonus</taxon>
    </lineage>
</organism>
<reference evidence="2 3" key="1">
    <citation type="submission" date="2021-04" db="EMBL/GenBank/DDBJ databases">
        <authorList>
            <person name="De Guttry C."/>
            <person name="Zahm M."/>
            <person name="Klopp C."/>
            <person name="Cabau C."/>
            <person name="Louis A."/>
            <person name="Berthelot C."/>
            <person name="Parey E."/>
            <person name="Roest Crollius H."/>
            <person name="Montfort J."/>
            <person name="Robinson-Rechavi M."/>
            <person name="Bucao C."/>
            <person name="Bouchez O."/>
            <person name="Gislard M."/>
            <person name="Lluch J."/>
            <person name="Milhes M."/>
            <person name="Lampietro C."/>
            <person name="Lopez Roques C."/>
            <person name="Donnadieu C."/>
            <person name="Braasch I."/>
            <person name="Desvignes T."/>
            <person name="Postlethwait J."/>
            <person name="Bobe J."/>
            <person name="Wedekind C."/>
            <person name="Guiguen Y."/>
        </authorList>
    </citation>
    <scope>NUCLEOTIDE SEQUENCE [LARGE SCALE GENOMIC DNA]</scope>
    <source>
        <strain evidence="2">Cs_M1</strain>
        <tissue evidence="2">Blood</tissue>
    </source>
</reference>
<comment type="caution">
    <text evidence="2">The sequence shown here is derived from an EMBL/GenBank/DDBJ whole genome shotgun (WGS) entry which is preliminary data.</text>
</comment>
<dbReference type="EMBL" id="JAGTTL010000003">
    <property type="protein sequence ID" value="KAK6324990.1"/>
    <property type="molecule type" value="Genomic_DNA"/>
</dbReference>
<proteinExistence type="predicted"/>
<keyword evidence="3" id="KW-1185">Reference proteome</keyword>
<feature type="region of interest" description="Disordered" evidence="1">
    <location>
        <begin position="44"/>
        <end position="72"/>
    </location>
</feature>